<gene>
    <name evidence="1" type="ORF">Cvel_1580</name>
</gene>
<sequence length="197" mass="22208">MVRIINKHHSSTGALGQIVDKIQKIEKRSRIEVRAVHIPGVENDVADRLLRMSGEVAREERVTEGVLRHIQHQVSKKLGFCLRAMQRKALDPSESEHATIRVCVPAGDELLMLVRAAMSSSSPRVILAAKAVCDHWRSTMGLRAKTLGRFPLGRTIFEYQPGVVKRVQYATNSEWVFEIPRGQPLLEEWEAILVEKG</sequence>
<dbReference type="EMBL" id="CDMZ01004519">
    <property type="protein sequence ID" value="CEM50004.1"/>
    <property type="molecule type" value="Genomic_DNA"/>
</dbReference>
<name>A0A0G4HZI5_9ALVE</name>
<accession>A0A0G4HZI5</accession>
<proteinExistence type="predicted"/>
<dbReference type="PhylomeDB" id="A0A0G4HZI5"/>
<dbReference type="VEuPathDB" id="CryptoDB:Cvel_1580"/>
<reference evidence="1" key="1">
    <citation type="submission" date="2014-11" db="EMBL/GenBank/DDBJ databases">
        <authorList>
            <person name="Otto D Thomas"/>
            <person name="Naeem Raeece"/>
        </authorList>
    </citation>
    <scope>NUCLEOTIDE SEQUENCE</scope>
</reference>
<protein>
    <submittedName>
        <fullName evidence="1">Uncharacterized protein</fullName>
    </submittedName>
</protein>
<evidence type="ECO:0000313" key="1">
    <source>
        <dbReference type="EMBL" id="CEM50004.1"/>
    </source>
</evidence>
<organism evidence="1">
    <name type="scientific">Chromera velia CCMP2878</name>
    <dbReference type="NCBI Taxonomy" id="1169474"/>
    <lineage>
        <taxon>Eukaryota</taxon>
        <taxon>Sar</taxon>
        <taxon>Alveolata</taxon>
        <taxon>Colpodellida</taxon>
        <taxon>Chromeraceae</taxon>
        <taxon>Chromera</taxon>
    </lineage>
</organism>
<dbReference type="AlphaFoldDB" id="A0A0G4HZI5"/>